<proteinExistence type="predicted"/>
<dbReference type="Pfam" id="PF12833">
    <property type="entry name" value="HTH_18"/>
    <property type="match status" value="1"/>
</dbReference>
<keyword evidence="3 8" id="KW-0597">Phosphoprotein</keyword>
<keyword evidence="6" id="KW-0238">DNA-binding</keyword>
<comment type="caution">
    <text evidence="11">The sequence shown here is derived from an EMBL/GenBank/DDBJ whole genome shotgun (WGS) entry which is preliminary data.</text>
</comment>
<feature type="modified residue" description="4-aspartylphosphate" evidence="8">
    <location>
        <position position="57"/>
    </location>
</feature>
<evidence type="ECO:0000259" key="10">
    <source>
        <dbReference type="PROSITE" id="PS50110"/>
    </source>
</evidence>
<feature type="domain" description="Response regulatory" evidence="10">
    <location>
        <begin position="3"/>
        <end position="122"/>
    </location>
</feature>
<keyword evidence="12" id="KW-1185">Reference proteome</keyword>
<dbReference type="Gene3D" id="3.40.50.2300">
    <property type="match status" value="1"/>
</dbReference>
<organism evidence="11 12">
    <name type="scientific">Paenibacillus dokdonensis</name>
    <dbReference type="NCBI Taxonomy" id="2567944"/>
    <lineage>
        <taxon>Bacteria</taxon>
        <taxon>Bacillati</taxon>
        <taxon>Bacillota</taxon>
        <taxon>Bacilli</taxon>
        <taxon>Bacillales</taxon>
        <taxon>Paenibacillaceae</taxon>
        <taxon>Paenibacillus</taxon>
    </lineage>
</organism>
<evidence type="ECO:0000256" key="3">
    <source>
        <dbReference type="ARBA" id="ARBA00022553"/>
    </source>
</evidence>
<name>A0ABU6GFM1_9BACL</name>
<dbReference type="SUPFAM" id="SSF52172">
    <property type="entry name" value="CheY-like"/>
    <property type="match status" value="1"/>
</dbReference>
<evidence type="ECO:0000256" key="5">
    <source>
        <dbReference type="ARBA" id="ARBA00023015"/>
    </source>
</evidence>
<dbReference type="InterPro" id="IPR011006">
    <property type="entry name" value="CheY-like_superfamily"/>
</dbReference>
<dbReference type="RefSeq" id="WP_326085204.1">
    <property type="nucleotide sequence ID" value="NZ_JARLKZ010000002.1"/>
</dbReference>
<dbReference type="PROSITE" id="PS00041">
    <property type="entry name" value="HTH_ARAC_FAMILY_1"/>
    <property type="match status" value="1"/>
</dbReference>
<dbReference type="SMART" id="SM00342">
    <property type="entry name" value="HTH_ARAC"/>
    <property type="match status" value="1"/>
</dbReference>
<dbReference type="SMART" id="SM00448">
    <property type="entry name" value="REC"/>
    <property type="match status" value="1"/>
</dbReference>
<dbReference type="PANTHER" id="PTHR42713">
    <property type="entry name" value="HISTIDINE KINASE-RELATED"/>
    <property type="match status" value="1"/>
</dbReference>
<evidence type="ECO:0000256" key="1">
    <source>
        <dbReference type="ARBA" id="ARBA00004496"/>
    </source>
</evidence>
<dbReference type="SUPFAM" id="SSF46689">
    <property type="entry name" value="Homeodomain-like"/>
    <property type="match status" value="1"/>
</dbReference>
<keyword evidence="7" id="KW-0804">Transcription</keyword>
<evidence type="ECO:0000256" key="4">
    <source>
        <dbReference type="ARBA" id="ARBA00023012"/>
    </source>
</evidence>
<evidence type="ECO:0000256" key="8">
    <source>
        <dbReference type="PROSITE-ProRule" id="PRU00169"/>
    </source>
</evidence>
<dbReference type="PROSITE" id="PS50110">
    <property type="entry name" value="RESPONSE_REGULATORY"/>
    <property type="match status" value="1"/>
</dbReference>
<dbReference type="Gene3D" id="1.10.10.60">
    <property type="entry name" value="Homeodomain-like"/>
    <property type="match status" value="2"/>
</dbReference>
<evidence type="ECO:0000256" key="2">
    <source>
        <dbReference type="ARBA" id="ARBA00022490"/>
    </source>
</evidence>
<dbReference type="InterPro" id="IPR018060">
    <property type="entry name" value="HTH_AraC"/>
</dbReference>
<keyword evidence="5" id="KW-0805">Transcription regulation</keyword>
<dbReference type="InterPro" id="IPR009057">
    <property type="entry name" value="Homeodomain-like_sf"/>
</dbReference>
<evidence type="ECO:0000256" key="7">
    <source>
        <dbReference type="ARBA" id="ARBA00023163"/>
    </source>
</evidence>
<evidence type="ECO:0000313" key="12">
    <source>
        <dbReference type="Proteomes" id="UP001344632"/>
    </source>
</evidence>
<gene>
    <name evidence="11" type="ORF">P4H66_01440</name>
</gene>
<reference evidence="11 12" key="1">
    <citation type="submission" date="2023-03" db="EMBL/GenBank/DDBJ databases">
        <title>Bacillus Genome Sequencing.</title>
        <authorList>
            <person name="Dunlap C."/>
        </authorList>
    </citation>
    <scope>NUCLEOTIDE SEQUENCE [LARGE SCALE GENOMIC DNA]</scope>
    <source>
        <strain evidence="11 12">BD-525</strain>
    </source>
</reference>
<keyword evidence="4" id="KW-0902">Two-component regulatory system</keyword>
<dbReference type="EMBL" id="JARLKZ010000002">
    <property type="protein sequence ID" value="MEC0238535.1"/>
    <property type="molecule type" value="Genomic_DNA"/>
</dbReference>
<evidence type="ECO:0000256" key="6">
    <source>
        <dbReference type="ARBA" id="ARBA00023125"/>
    </source>
</evidence>
<dbReference type="Proteomes" id="UP001344632">
    <property type="component" value="Unassembled WGS sequence"/>
</dbReference>
<accession>A0ABU6GFM1</accession>
<dbReference type="CDD" id="cd17536">
    <property type="entry name" value="REC_YesN-like"/>
    <property type="match status" value="1"/>
</dbReference>
<dbReference type="InterPro" id="IPR018062">
    <property type="entry name" value="HTH_AraC-typ_CS"/>
</dbReference>
<feature type="domain" description="HTH araC/xylS-type" evidence="9">
    <location>
        <begin position="436"/>
        <end position="534"/>
    </location>
</feature>
<comment type="subcellular location">
    <subcellularLocation>
        <location evidence="1">Cytoplasm</location>
    </subcellularLocation>
</comment>
<dbReference type="InterPro" id="IPR051552">
    <property type="entry name" value="HptR"/>
</dbReference>
<protein>
    <submittedName>
        <fullName evidence="11">Response regulator</fullName>
    </submittedName>
</protein>
<sequence length="534" mass="60121">MIQTMIIDDEYLIRERLKQFVEWEQLGFELAGEAEDGEEALGLLEEAAIPMQLALVDINMPMIDGLEFARRAKEIHPGLHIIFLTGYSDFDYVKTALRLGAANYILKPIDMDELAETLIKVRTTIREEELKLSHSTALAEELIVAYDSSRSSFIMRLLDSSASMQELERKEGLNRYCPQFSEGALIIAVASVDRPSEVNGDPDRYPSSYAEQVPEQAKDGLAILAEVIQSQQKTEICYDSSGRLVVLASPEILLEEAWSKAVERIQSTAGVLMTVGISSDCSTADADRGYQEAVLAMRHKAVFGRGRIIKYDELPTEWKPFQLGGIREQLLIDLRLGNPEDAAGRIHELFSRFTANPTHIDQLYYMVYELTAMLNVYAEEQQIEMTEDEAAALNAAAAVDHLEMPDQIEVWINARLMSLYARSESQKKSSSARLVETAKAYIDANYSNAELDLPAISQNLHINANYLSRIFKTESGLSVTEYVTLCRMNRAKELLISGYRNVEYIAAQTGYADPHYFSKCFKKHYRVPPSKFSV</sequence>
<dbReference type="InterPro" id="IPR001789">
    <property type="entry name" value="Sig_transdc_resp-reg_receiver"/>
</dbReference>
<evidence type="ECO:0000313" key="11">
    <source>
        <dbReference type="EMBL" id="MEC0238535.1"/>
    </source>
</evidence>
<dbReference type="PANTHER" id="PTHR42713:SF3">
    <property type="entry name" value="TRANSCRIPTIONAL REGULATORY PROTEIN HPTR"/>
    <property type="match status" value="1"/>
</dbReference>
<dbReference type="Pfam" id="PF00072">
    <property type="entry name" value="Response_reg"/>
    <property type="match status" value="1"/>
</dbReference>
<dbReference type="PROSITE" id="PS01124">
    <property type="entry name" value="HTH_ARAC_FAMILY_2"/>
    <property type="match status" value="1"/>
</dbReference>
<evidence type="ECO:0000259" key="9">
    <source>
        <dbReference type="PROSITE" id="PS01124"/>
    </source>
</evidence>
<keyword evidence="2" id="KW-0963">Cytoplasm</keyword>